<gene>
    <name evidence="1" type="ORF">DESPIGER_1581</name>
</gene>
<dbReference type="Proteomes" id="UP000186323">
    <property type="component" value="Chromosome I"/>
</dbReference>
<dbReference type="AlphaFoldDB" id="A0A1K1LFE4"/>
<protein>
    <submittedName>
        <fullName evidence="1">Uncharacterized protein</fullName>
    </submittedName>
</protein>
<evidence type="ECO:0000313" key="2">
    <source>
        <dbReference type="Proteomes" id="UP000186323"/>
    </source>
</evidence>
<sequence>MVTGEGRISDGQRGTLTMDGAPAFTSAIIEELTADRGIDRFVA</sequence>
<reference evidence="2" key="1">
    <citation type="submission" date="2016-10" db="EMBL/GenBank/DDBJ databases">
        <authorList>
            <person name="Wegmann U."/>
        </authorList>
    </citation>
    <scope>NUCLEOTIDE SEQUENCE [LARGE SCALE GENOMIC DNA]</scope>
</reference>
<dbReference type="EMBL" id="LT630450">
    <property type="protein sequence ID" value="SFV73418.1"/>
    <property type="molecule type" value="Genomic_DNA"/>
</dbReference>
<organism evidence="1 2">
    <name type="scientific">Desulfovibrio piger</name>
    <dbReference type="NCBI Taxonomy" id="901"/>
    <lineage>
        <taxon>Bacteria</taxon>
        <taxon>Pseudomonadati</taxon>
        <taxon>Thermodesulfobacteriota</taxon>
        <taxon>Desulfovibrionia</taxon>
        <taxon>Desulfovibrionales</taxon>
        <taxon>Desulfovibrionaceae</taxon>
        <taxon>Desulfovibrio</taxon>
    </lineage>
</organism>
<accession>A0A1K1LFE4</accession>
<name>A0A1K1LFE4_9BACT</name>
<proteinExistence type="predicted"/>
<keyword evidence="2" id="KW-1185">Reference proteome</keyword>
<evidence type="ECO:0000313" key="1">
    <source>
        <dbReference type="EMBL" id="SFV73418.1"/>
    </source>
</evidence>
<dbReference type="KEGG" id="dpg:DESPIGER_1581"/>